<sequence>MTLNPKSFHLQIGRGVATITLDRPERLNALTFEVYKELETTFRSLEHCAEARVVLITGRGRGFCSGGDVEGIIAELFGRDVRAQLEFTRMTGALIQSICELRRPVIAAVNGVAVGAGAVIAAACDLRVAAESARFGFIFPKVGLSGADMGASYLLPRILGQGRAAELLYFGDLVGSQEALRIGLVNRVVPDEDLLSTARAWADRLARGPAFAHAMTKQMLDSERGMTLSLAIEAEAQAQALCMAHPDFREAYDANREKRPPRFEGAEICDEGLVTLEVRAGQESGAGQEARVPEARVQEARVPEARVQEARVQEAPQGQPSSLVPGSGGPARVITEPPPTTLEGAATPPTRRA</sequence>
<dbReference type="AlphaFoldDB" id="A0A017STN3"/>
<feature type="region of interest" description="Disordered" evidence="2">
    <location>
        <begin position="282"/>
        <end position="353"/>
    </location>
</feature>
<dbReference type="InterPro" id="IPR001753">
    <property type="entry name" value="Enoyl-CoA_hydra/iso"/>
</dbReference>
<feature type="compositionally biased region" description="Basic and acidic residues" evidence="2">
    <location>
        <begin position="291"/>
        <end position="312"/>
    </location>
</feature>
<dbReference type="eggNOG" id="COG1024">
    <property type="taxonomic scope" value="Bacteria"/>
</dbReference>
<dbReference type="EMBL" id="ASRX01000116">
    <property type="protein sequence ID" value="EYF00334.1"/>
    <property type="molecule type" value="Genomic_DNA"/>
</dbReference>
<dbReference type="Gene3D" id="1.10.12.10">
    <property type="entry name" value="Lyase 2-enoyl-coa Hydratase, Chain A, domain 2"/>
    <property type="match status" value="1"/>
</dbReference>
<dbReference type="Gene3D" id="3.90.226.10">
    <property type="entry name" value="2-enoyl-CoA Hydratase, Chain A, domain 1"/>
    <property type="match status" value="1"/>
</dbReference>
<evidence type="ECO:0000256" key="1">
    <source>
        <dbReference type="ARBA" id="ARBA00005254"/>
    </source>
</evidence>
<dbReference type="PANTHER" id="PTHR43459:SF1">
    <property type="entry name" value="EG:BACN32G11.4 PROTEIN"/>
    <property type="match status" value="1"/>
</dbReference>
<dbReference type="GO" id="GO:0003824">
    <property type="term" value="F:catalytic activity"/>
    <property type="evidence" value="ECO:0007669"/>
    <property type="project" value="UniProtKB-ARBA"/>
</dbReference>
<name>A0A017STN3_9BACT</name>
<dbReference type="SUPFAM" id="SSF52096">
    <property type="entry name" value="ClpP/crotonase"/>
    <property type="match status" value="1"/>
</dbReference>
<dbReference type="Proteomes" id="UP000019678">
    <property type="component" value="Unassembled WGS sequence"/>
</dbReference>
<proteinExistence type="inferred from homology"/>
<dbReference type="NCBIfam" id="NF006107">
    <property type="entry name" value="PRK08258.1"/>
    <property type="match status" value="1"/>
</dbReference>
<evidence type="ECO:0000256" key="2">
    <source>
        <dbReference type="SAM" id="MobiDB-lite"/>
    </source>
</evidence>
<comment type="similarity">
    <text evidence="1">Belongs to the enoyl-CoA hydratase/isomerase family.</text>
</comment>
<dbReference type="CDD" id="cd06558">
    <property type="entry name" value="crotonase-like"/>
    <property type="match status" value="1"/>
</dbReference>
<reference evidence="3 4" key="1">
    <citation type="submission" date="2013-05" db="EMBL/GenBank/DDBJ databases">
        <title>Genome assembly of Chondromyces apiculatus DSM 436.</title>
        <authorList>
            <person name="Sharma G."/>
            <person name="Khatri I."/>
            <person name="Kaur C."/>
            <person name="Mayilraj S."/>
            <person name="Subramanian S."/>
        </authorList>
    </citation>
    <scope>NUCLEOTIDE SEQUENCE [LARGE SCALE GENOMIC DNA]</scope>
    <source>
        <strain evidence="3 4">DSM 436</strain>
    </source>
</reference>
<comment type="caution">
    <text evidence="3">The sequence shown here is derived from an EMBL/GenBank/DDBJ whole genome shotgun (WGS) entry which is preliminary data.</text>
</comment>
<gene>
    <name evidence="3" type="ORF">CAP_0946</name>
</gene>
<protein>
    <submittedName>
        <fullName evidence="3">Enoyl-CoA hydratase</fullName>
    </submittedName>
</protein>
<accession>A0A017STN3</accession>
<dbReference type="STRING" id="1192034.CAP_0946"/>
<dbReference type="PANTHER" id="PTHR43459">
    <property type="entry name" value="ENOYL-COA HYDRATASE"/>
    <property type="match status" value="1"/>
</dbReference>
<organism evidence="3 4">
    <name type="scientific">Chondromyces apiculatus DSM 436</name>
    <dbReference type="NCBI Taxonomy" id="1192034"/>
    <lineage>
        <taxon>Bacteria</taxon>
        <taxon>Pseudomonadati</taxon>
        <taxon>Myxococcota</taxon>
        <taxon>Polyangia</taxon>
        <taxon>Polyangiales</taxon>
        <taxon>Polyangiaceae</taxon>
        <taxon>Chondromyces</taxon>
    </lineage>
</organism>
<dbReference type="Pfam" id="PF00378">
    <property type="entry name" value="ECH_1"/>
    <property type="match status" value="1"/>
</dbReference>
<keyword evidence="4" id="KW-1185">Reference proteome</keyword>
<evidence type="ECO:0000313" key="3">
    <source>
        <dbReference type="EMBL" id="EYF00334.1"/>
    </source>
</evidence>
<dbReference type="InterPro" id="IPR029045">
    <property type="entry name" value="ClpP/crotonase-like_dom_sf"/>
</dbReference>
<evidence type="ECO:0000313" key="4">
    <source>
        <dbReference type="Proteomes" id="UP000019678"/>
    </source>
</evidence>
<dbReference type="InterPro" id="IPR014748">
    <property type="entry name" value="Enoyl-CoA_hydra_C"/>
</dbReference>